<name>A0A8S4QMR8_9NEOP</name>
<dbReference type="EMBL" id="CAKXAJ010013036">
    <property type="protein sequence ID" value="CAH2215830.1"/>
    <property type="molecule type" value="Genomic_DNA"/>
</dbReference>
<accession>A0A8S4QMR8</accession>
<organism evidence="2 3">
    <name type="scientific">Pararge aegeria aegeria</name>
    <dbReference type="NCBI Taxonomy" id="348720"/>
    <lineage>
        <taxon>Eukaryota</taxon>
        <taxon>Metazoa</taxon>
        <taxon>Ecdysozoa</taxon>
        <taxon>Arthropoda</taxon>
        <taxon>Hexapoda</taxon>
        <taxon>Insecta</taxon>
        <taxon>Pterygota</taxon>
        <taxon>Neoptera</taxon>
        <taxon>Endopterygota</taxon>
        <taxon>Lepidoptera</taxon>
        <taxon>Glossata</taxon>
        <taxon>Ditrysia</taxon>
        <taxon>Papilionoidea</taxon>
        <taxon>Nymphalidae</taxon>
        <taxon>Satyrinae</taxon>
        <taxon>Satyrini</taxon>
        <taxon>Parargina</taxon>
        <taxon>Pararge</taxon>
    </lineage>
</organism>
<feature type="non-terminal residue" evidence="2">
    <location>
        <position position="1"/>
    </location>
</feature>
<evidence type="ECO:0000256" key="1">
    <source>
        <dbReference type="SAM" id="MobiDB-lite"/>
    </source>
</evidence>
<proteinExistence type="predicted"/>
<dbReference type="AlphaFoldDB" id="A0A8S4QMR8"/>
<protein>
    <submittedName>
        <fullName evidence="2">Jg23294 protein</fullName>
    </submittedName>
</protein>
<gene>
    <name evidence="2" type="primary">jg23294</name>
    <name evidence="2" type="ORF">PAEG_LOCUS3915</name>
</gene>
<keyword evidence="3" id="KW-1185">Reference proteome</keyword>
<sequence length="69" mass="7600">DTLRGRRSASLRSAAPPPRAADEPGPSTPLAPHRAFPSSTETRARKSNWEVIEHFSPNRARQHETVVST</sequence>
<dbReference type="Proteomes" id="UP000838756">
    <property type="component" value="Unassembled WGS sequence"/>
</dbReference>
<dbReference type="OrthoDB" id="2107370at2759"/>
<evidence type="ECO:0000313" key="3">
    <source>
        <dbReference type="Proteomes" id="UP000838756"/>
    </source>
</evidence>
<comment type="caution">
    <text evidence="2">The sequence shown here is derived from an EMBL/GenBank/DDBJ whole genome shotgun (WGS) entry which is preliminary data.</text>
</comment>
<feature type="region of interest" description="Disordered" evidence="1">
    <location>
        <begin position="1"/>
        <end position="45"/>
    </location>
</feature>
<evidence type="ECO:0000313" key="2">
    <source>
        <dbReference type="EMBL" id="CAH2215830.1"/>
    </source>
</evidence>
<reference evidence="2" key="1">
    <citation type="submission" date="2022-03" db="EMBL/GenBank/DDBJ databases">
        <authorList>
            <person name="Lindestad O."/>
        </authorList>
    </citation>
    <scope>NUCLEOTIDE SEQUENCE</scope>
</reference>